<dbReference type="Proteomes" id="UP000320762">
    <property type="component" value="Unassembled WGS sequence"/>
</dbReference>
<dbReference type="OrthoDB" id="3364670at2759"/>
<dbReference type="EMBL" id="VDMD01000019">
    <property type="protein sequence ID" value="TRM60914.1"/>
    <property type="molecule type" value="Genomic_DNA"/>
</dbReference>
<keyword evidence="3" id="KW-1185">Reference proteome</keyword>
<dbReference type="PANTHER" id="PTHR33096">
    <property type="entry name" value="CXC2 DOMAIN-CONTAINING PROTEIN"/>
    <property type="match status" value="1"/>
</dbReference>
<evidence type="ECO:0000256" key="1">
    <source>
        <dbReference type="SAM" id="MobiDB-lite"/>
    </source>
</evidence>
<feature type="compositionally biased region" description="Low complexity" evidence="1">
    <location>
        <begin position="559"/>
        <end position="576"/>
    </location>
</feature>
<accession>A0A550C7X8</accession>
<evidence type="ECO:0000313" key="2">
    <source>
        <dbReference type="EMBL" id="TRM60914.1"/>
    </source>
</evidence>
<dbReference type="InterPro" id="IPR040521">
    <property type="entry name" value="KDZ"/>
</dbReference>
<feature type="compositionally biased region" description="Acidic residues" evidence="1">
    <location>
        <begin position="526"/>
        <end position="539"/>
    </location>
</feature>
<feature type="compositionally biased region" description="Polar residues" evidence="1">
    <location>
        <begin position="545"/>
        <end position="554"/>
    </location>
</feature>
<feature type="region of interest" description="Disordered" evidence="1">
    <location>
        <begin position="198"/>
        <end position="217"/>
    </location>
</feature>
<organism evidence="2 3">
    <name type="scientific">Schizophyllum amplum</name>
    <dbReference type="NCBI Taxonomy" id="97359"/>
    <lineage>
        <taxon>Eukaryota</taxon>
        <taxon>Fungi</taxon>
        <taxon>Dikarya</taxon>
        <taxon>Basidiomycota</taxon>
        <taxon>Agaricomycotina</taxon>
        <taxon>Agaricomycetes</taxon>
        <taxon>Agaricomycetidae</taxon>
        <taxon>Agaricales</taxon>
        <taxon>Schizophyllaceae</taxon>
        <taxon>Schizophyllum</taxon>
    </lineage>
</organism>
<protein>
    <submittedName>
        <fullName evidence="2">Uncharacterized protein</fullName>
    </submittedName>
</protein>
<feature type="region of interest" description="Disordered" evidence="1">
    <location>
        <begin position="524"/>
        <end position="605"/>
    </location>
</feature>
<dbReference type="AlphaFoldDB" id="A0A550C7X8"/>
<dbReference type="Gene3D" id="3.60.130.30">
    <property type="match status" value="1"/>
</dbReference>
<feature type="compositionally biased region" description="Basic residues" evidence="1">
    <location>
        <begin position="577"/>
        <end position="590"/>
    </location>
</feature>
<sequence>MTSAGGKQYYVVALMDSFIAHLPLSWTIGFMYDIACQIHASAVKHNIFEGYLHRLRFAVSVFHAYGHDWPCQLVYHPRKRVGFGLTDGEGCERFWYSISRLIPYLRVAGFHLRQYTLNSQFDHATAVSLENAASWLARKRALVSAKRREARGELEACGAVGKRHTFLREQWSQSRTRGRTEVELAIDLRLSVDDARKGMERAKSRRSPGNLESRAEVDAATATHKLAVKKYNRKVRQLGVDSSTQLNTLLHNKTLLCRANALALLRRAQTAILRRKLELERVSHLQGSKNGENSLRKHTKSNIQRREGTVKGIVSKYNNACRQLGVKIRAQVNRRGSCRIRPLAPLPTTGIWNLDVDNPCWDDLRLDLDDEDEAAPWMVDPKVRRAIRALLVVDRCEEEDTRLHHEEANLLQWFGEEWTAVQQAFKDALKLPDAPALQNQLTLRKDSLLRLAVKWIKHIPRPPGPSDKEIQVASATWAAASCDAPGGRTGRRARVTRSGAAFSNYIAVPDTVDLDQLFLDARGHEEEDPCAESDPESDSDVYPSRGSSPMPTLTDSDDGAAVGVVDDLPGNSSARNSKARKAARQRKRKRDAASHPTEAAKKIRAGKILSAEAEPSTWDPATAAVTSTGFTALRDAGETGVPSLSALKGFTYVDWDGVQPVALTAGEEQVVVCVLAGRPPGSDWEEQHQELSREVAASALKLTFRHEEGDHRRGVFQAKSHGISHGGGQTAPRSLFHGKRNEKELDRLIRLPAMRRNAHFASAAFDSWEPDAHAYYEDVMKRLFAWKPSLKHERNFARSIWACMTVNFGPRTLAVPHRDFANICFGMCSVTALGRFSPDRGGHIVLRELKMVVRFPAGSTILIPSAIVTHYNTSIGEHETRYSITQYTAGAIFRFVEHGCQLDAEYYKGMSRKELRAAHLANAAQADKGRGMLSKLPVLRQKAAAVASGLHGTDAGM</sequence>
<evidence type="ECO:0000313" key="3">
    <source>
        <dbReference type="Proteomes" id="UP000320762"/>
    </source>
</evidence>
<dbReference type="Pfam" id="PF18758">
    <property type="entry name" value="KDZ"/>
    <property type="match status" value="1"/>
</dbReference>
<proteinExistence type="predicted"/>
<name>A0A550C7X8_9AGAR</name>
<reference evidence="2 3" key="1">
    <citation type="journal article" date="2019" name="New Phytol.">
        <title>Comparative genomics reveals unique wood-decay strategies and fruiting body development in the Schizophyllaceae.</title>
        <authorList>
            <person name="Almasi E."/>
            <person name="Sahu N."/>
            <person name="Krizsan K."/>
            <person name="Balint B."/>
            <person name="Kovacs G.M."/>
            <person name="Kiss B."/>
            <person name="Cseklye J."/>
            <person name="Drula E."/>
            <person name="Henrissat B."/>
            <person name="Nagy I."/>
            <person name="Chovatia M."/>
            <person name="Adam C."/>
            <person name="LaButti K."/>
            <person name="Lipzen A."/>
            <person name="Riley R."/>
            <person name="Grigoriev I.V."/>
            <person name="Nagy L.G."/>
        </authorList>
    </citation>
    <scope>NUCLEOTIDE SEQUENCE [LARGE SCALE GENOMIC DNA]</scope>
    <source>
        <strain evidence="2 3">NL-1724</strain>
    </source>
</reference>
<dbReference type="PANTHER" id="PTHR33096:SF1">
    <property type="entry name" value="CXC1-LIKE CYSTEINE CLUSTER ASSOCIATED WITH KDZ TRANSPOSASES DOMAIN-CONTAINING PROTEIN"/>
    <property type="match status" value="1"/>
</dbReference>
<gene>
    <name evidence="2" type="ORF">BD626DRAFT_406730</name>
</gene>
<comment type="caution">
    <text evidence="2">The sequence shown here is derived from an EMBL/GenBank/DDBJ whole genome shotgun (WGS) entry which is preliminary data.</text>
</comment>
<dbReference type="STRING" id="97359.A0A550C7X8"/>